<evidence type="ECO:0000256" key="2">
    <source>
        <dbReference type="SAM" id="MobiDB-lite"/>
    </source>
</evidence>
<accession>A0A4Y9ZIM8</accession>
<evidence type="ECO:0000256" key="1">
    <source>
        <dbReference type="SAM" id="Coils"/>
    </source>
</evidence>
<feature type="non-terminal residue" evidence="3">
    <location>
        <position position="553"/>
    </location>
</feature>
<comment type="caution">
    <text evidence="3">The sequence shown here is derived from an EMBL/GenBank/DDBJ whole genome shotgun (WGS) entry which is preliminary data.</text>
</comment>
<keyword evidence="4" id="KW-1185">Reference proteome</keyword>
<evidence type="ECO:0000313" key="3">
    <source>
        <dbReference type="EMBL" id="TFY73723.1"/>
    </source>
</evidence>
<feature type="region of interest" description="Disordered" evidence="2">
    <location>
        <begin position="293"/>
        <end position="327"/>
    </location>
</feature>
<gene>
    <name evidence="3" type="ORF">EWM64_g10288</name>
</gene>
<proteinExistence type="predicted"/>
<feature type="region of interest" description="Disordered" evidence="2">
    <location>
        <begin position="407"/>
        <end position="442"/>
    </location>
</feature>
<protein>
    <submittedName>
        <fullName evidence="3">Uncharacterized protein</fullName>
    </submittedName>
</protein>
<organism evidence="3 4">
    <name type="scientific">Hericium alpestre</name>
    <dbReference type="NCBI Taxonomy" id="135208"/>
    <lineage>
        <taxon>Eukaryota</taxon>
        <taxon>Fungi</taxon>
        <taxon>Dikarya</taxon>
        <taxon>Basidiomycota</taxon>
        <taxon>Agaricomycotina</taxon>
        <taxon>Agaricomycetes</taxon>
        <taxon>Russulales</taxon>
        <taxon>Hericiaceae</taxon>
        <taxon>Hericium</taxon>
    </lineage>
</organism>
<keyword evidence="1" id="KW-0175">Coiled coil</keyword>
<dbReference type="EMBL" id="SFCI01002598">
    <property type="protein sequence ID" value="TFY73723.1"/>
    <property type="molecule type" value="Genomic_DNA"/>
</dbReference>
<feature type="compositionally biased region" description="Basic and acidic residues" evidence="2">
    <location>
        <begin position="206"/>
        <end position="215"/>
    </location>
</feature>
<reference evidence="3 4" key="1">
    <citation type="submission" date="2019-02" db="EMBL/GenBank/DDBJ databases">
        <title>Genome sequencing of the rare red list fungi Hericium alpestre (H. flagellum).</title>
        <authorList>
            <person name="Buettner E."/>
            <person name="Kellner H."/>
        </authorList>
    </citation>
    <scope>NUCLEOTIDE SEQUENCE [LARGE SCALE GENOMIC DNA]</scope>
    <source>
        <strain evidence="3 4">DSM 108284</strain>
    </source>
</reference>
<feature type="coiled-coil region" evidence="1">
    <location>
        <begin position="462"/>
        <end position="552"/>
    </location>
</feature>
<feature type="region of interest" description="Disordered" evidence="2">
    <location>
        <begin position="199"/>
        <end position="232"/>
    </location>
</feature>
<dbReference type="AlphaFoldDB" id="A0A4Y9ZIM8"/>
<feature type="compositionally biased region" description="Low complexity" evidence="2">
    <location>
        <begin position="312"/>
        <end position="323"/>
    </location>
</feature>
<sequence>MNNYTYTGPANLTSAAPLNATATVPVGFSPTPAIPAAASTVHLLPAAWTVVAPGFATVSAVFTSARKTYTACKPAFQVSKHIYSGAQWVKSRMHKRTIAPKRVSRSATGKAAVVKPEISRRRGRKSVLNYQSRTIVGLSCAAQQRNYGGSVFSLGDLQEKMSDQQEYFGRMGPRSTEFTKASLRAMNREGLVRYNSQLDEIQIPDPTRKKMREMPCEDPMQGLSPKKKTKADLENEVNELRNQLDIPPGPSRLWQTASISTISTDASDYQRDVDMEDIPEVDEEVENARIQDGERAASAAPTERVPTPPPSLSAAPATPRPLLGSPTPELSYASFNYQQPDVRVHQGVAFKAGLLRKLRIRRQPRRNMSDVLRLLCTQARRLRLRRLASWNAGTRSERNMASYVRKHVQGAHTHPAQHSQDPSHDTNDSLASQMRLGPGSISGPSDIVANLHRLQAHTHAEIEKITRQAVDLRTQHHRVRAENGQLRIDKDKIQVDYDMARQELRTERITADDLRARVDELNGLVQSGVITQEALEQQLQGLQRDYQASQAEA</sequence>
<evidence type="ECO:0000313" key="4">
    <source>
        <dbReference type="Proteomes" id="UP000298061"/>
    </source>
</evidence>
<dbReference type="Proteomes" id="UP000298061">
    <property type="component" value="Unassembled WGS sequence"/>
</dbReference>
<name>A0A4Y9ZIM8_9AGAM</name>